<proteinExistence type="predicted"/>
<accession>A0AAW1NP96</accession>
<feature type="compositionally biased region" description="Polar residues" evidence="1">
    <location>
        <begin position="1"/>
        <end position="15"/>
    </location>
</feature>
<feature type="region of interest" description="Disordered" evidence="1">
    <location>
        <begin position="1"/>
        <end position="34"/>
    </location>
</feature>
<organism evidence="2 3">
    <name type="scientific">Symbiochloris irregularis</name>
    <dbReference type="NCBI Taxonomy" id="706552"/>
    <lineage>
        <taxon>Eukaryota</taxon>
        <taxon>Viridiplantae</taxon>
        <taxon>Chlorophyta</taxon>
        <taxon>core chlorophytes</taxon>
        <taxon>Trebouxiophyceae</taxon>
        <taxon>Trebouxiales</taxon>
        <taxon>Trebouxiaceae</taxon>
        <taxon>Symbiochloris</taxon>
    </lineage>
</organism>
<name>A0AAW1NP96_9CHLO</name>
<evidence type="ECO:0000313" key="3">
    <source>
        <dbReference type="Proteomes" id="UP001465755"/>
    </source>
</evidence>
<sequence>MGIQSSTARSSSQANKQRRGASTVAQQKRQSPQEQRYRKVYLLTLAPDGNFKGTKYQDVTTTGMVAAWRSIGVQSVVRKADLPDDFSEDTDLEQVELIALENLVLEDGGEYWPVYVTTKTSEKVAILEGWQRSLTTAEENSARKAALKELQRQGHADAKAYCGAKKVYVADRQVAEIDGAAIAQNCALIVEQKATLDADAAKQLVLTLQAIKLWSENLPTLKSFKGKRVMGALLGGHITSNATNAREMLQICSREGFQIFLPNGQGYSAGDSCTPSPNPTLCPAAAPALQSHDMISRAGKLPGTVQGLRTLTHGLLIRIDPKL</sequence>
<dbReference type="Proteomes" id="UP001465755">
    <property type="component" value="Unassembled WGS sequence"/>
</dbReference>
<comment type="caution">
    <text evidence="2">The sequence shown here is derived from an EMBL/GenBank/DDBJ whole genome shotgun (WGS) entry which is preliminary data.</text>
</comment>
<protein>
    <submittedName>
        <fullName evidence="2">Uncharacterized protein</fullName>
    </submittedName>
</protein>
<feature type="compositionally biased region" description="Polar residues" evidence="1">
    <location>
        <begin position="23"/>
        <end position="34"/>
    </location>
</feature>
<reference evidence="2 3" key="1">
    <citation type="journal article" date="2024" name="Nat. Commun.">
        <title>Phylogenomics reveals the evolutionary origins of lichenization in chlorophyte algae.</title>
        <authorList>
            <person name="Puginier C."/>
            <person name="Libourel C."/>
            <person name="Otte J."/>
            <person name="Skaloud P."/>
            <person name="Haon M."/>
            <person name="Grisel S."/>
            <person name="Petersen M."/>
            <person name="Berrin J.G."/>
            <person name="Delaux P.M."/>
            <person name="Dal Grande F."/>
            <person name="Keller J."/>
        </authorList>
    </citation>
    <scope>NUCLEOTIDE SEQUENCE [LARGE SCALE GENOMIC DNA]</scope>
    <source>
        <strain evidence="2 3">SAG 2036</strain>
    </source>
</reference>
<gene>
    <name evidence="2" type="ORF">WJX73_009152</name>
</gene>
<dbReference type="AlphaFoldDB" id="A0AAW1NP96"/>
<dbReference type="EMBL" id="JALJOQ010000149">
    <property type="protein sequence ID" value="KAK9793503.1"/>
    <property type="molecule type" value="Genomic_DNA"/>
</dbReference>
<evidence type="ECO:0000313" key="2">
    <source>
        <dbReference type="EMBL" id="KAK9793503.1"/>
    </source>
</evidence>
<keyword evidence="3" id="KW-1185">Reference proteome</keyword>
<evidence type="ECO:0000256" key="1">
    <source>
        <dbReference type="SAM" id="MobiDB-lite"/>
    </source>
</evidence>